<dbReference type="Pfam" id="PF24626">
    <property type="entry name" value="SH3_Tf2-1"/>
    <property type="match status" value="1"/>
</dbReference>
<dbReference type="InterPro" id="IPR000719">
    <property type="entry name" value="Prot_kinase_dom"/>
</dbReference>
<dbReference type="InterPro" id="IPR017451">
    <property type="entry name" value="F-box-assoc_interact_dom"/>
</dbReference>
<feature type="compositionally biased region" description="Basic residues" evidence="1">
    <location>
        <begin position="544"/>
        <end position="558"/>
    </location>
</feature>
<dbReference type="PROSITE" id="PS50011">
    <property type="entry name" value="PROTEIN_KINASE_DOM"/>
    <property type="match status" value="1"/>
</dbReference>
<dbReference type="AlphaFoldDB" id="A0A2G2WFD4"/>
<evidence type="ECO:0000259" key="2">
    <source>
        <dbReference type="PROSITE" id="PS50011"/>
    </source>
</evidence>
<evidence type="ECO:0000256" key="1">
    <source>
        <dbReference type="SAM" id="MobiDB-lite"/>
    </source>
</evidence>
<feature type="domain" description="Protein kinase" evidence="2">
    <location>
        <begin position="21"/>
        <end position="321"/>
    </location>
</feature>
<name>A0A2G2WFD4_CAPBA</name>
<dbReference type="OrthoDB" id="1299540at2759"/>
<organism evidence="3 4">
    <name type="scientific">Capsicum baccatum</name>
    <name type="common">Peruvian pepper</name>
    <dbReference type="NCBI Taxonomy" id="33114"/>
    <lineage>
        <taxon>Eukaryota</taxon>
        <taxon>Viridiplantae</taxon>
        <taxon>Streptophyta</taxon>
        <taxon>Embryophyta</taxon>
        <taxon>Tracheophyta</taxon>
        <taxon>Spermatophyta</taxon>
        <taxon>Magnoliopsida</taxon>
        <taxon>eudicotyledons</taxon>
        <taxon>Gunneridae</taxon>
        <taxon>Pentapetalae</taxon>
        <taxon>asterids</taxon>
        <taxon>lamiids</taxon>
        <taxon>Solanales</taxon>
        <taxon>Solanaceae</taxon>
        <taxon>Solanoideae</taxon>
        <taxon>Capsiceae</taxon>
        <taxon>Capsicum</taxon>
    </lineage>
</organism>
<dbReference type="InterPro" id="IPR013187">
    <property type="entry name" value="F-box-assoc_dom_typ3"/>
</dbReference>
<reference evidence="4" key="2">
    <citation type="journal article" date="2017" name="J. Anim. Genet.">
        <title>Multiple reference genome sequences of hot pepper reveal the massive evolution of plant disease resistance genes by retroduplication.</title>
        <authorList>
            <person name="Kim S."/>
            <person name="Park J."/>
            <person name="Yeom S.-I."/>
            <person name="Kim Y.-M."/>
            <person name="Seo E."/>
            <person name="Kim K.-T."/>
            <person name="Kim M.-S."/>
            <person name="Lee J.M."/>
            <person name="Cheong K."/>
            <person name="Shin H.-S."/>
            <person name="Kim S.-B."/>
            <person name="Han K."/>
            <person name="Lee J."/>
            <person name="Park M."/>
            <person name="Lee H.-A."/>
            <person name="Lee H.-Y."/>
            <person name="Lee Y."/>
            <person name="Oh S."/>
            <person name="Lee J.H."/>
            <person name="Choi E."/>
            <person name="Choi E."/>
            <person name="Lee S.E."/>
            <person name="Jeon J."/>
            <person name="Kim H."/>
            <person name="Choi G."/>
            <person name="Song H."/>
            <person name="Lee J."/>
            <person name="Lee S.-C."/>
            <person name="Kwon J.-K."/>
            <person name="Lee H.-Y."/>
            <person name="Koo N."/>
            <person name="Hong Y."/>
            <person name="Kim R.W."/>
            <person name="Kang W.-H."/>
            <person name="Huh J.H."/>
            <person name="Kang B.-C."/>
            <person name="Yang T.-J."/>
            <person name="Lee Y.-H."/>
            <person name="Bennetzen J.L."/>
            <person name="Choi D."/>
        </authorList>
    </citation>
    <scope>NUCLEOTIDE SEQUENCE [LARGE SCALE GENOMIC DNA]</scope>
    <source>
        <strain evidence="4">cv. PBC81</strain>
    </source>
</reference>
<dbReference type="PANTHER" id="PTHR48008">
    <property type="entry name" value="LEUCINE-RICH REPEAT RECEPTOR-LIKE PROTEIN KINASE IMK3-RELATED"/>
    <property type="match status" value="1"/>
</dbReference>
<evidence type="ECO:0000313" key="3">
    <source>
        <dbReference type="EMBL" id="PHT43879.1"/>
    </source>
</evidence>
<protein>
    <recommendedName>
        <fullName evidence="2">Protein kinase domain-containing protein</fullName>
    </recommendedName>
</protein>
<dbReference type="Gene3D" id="1.10.510.10">
    <property type="entry name" value="Transferase(Phosphotransferase) domain 1"/>
    <property type="match status" value="1"/>
</dbReference>
<dbReference type="InterPro" id="IPR056924">
    <property type="entry name" value="SH3_Tf2-1"/>
</dbReference>
<dbReference type="Pfam" id="PF00069">
    <property type="entry name" value="Pkinase"/>
    <property type="match status" value="1"/>
</dbReference>
<proteinExistence type="predicted"/>
<comment type="caution">
    <text evidence="3">The sequence shown here is derived from an EMBL/GenBank/DDBJ whole genome shotgun (WGS) entry which is preliminary data.</text>
</comment>
<dbReference type="SUPFAM" id="SSF56112">
    <property type="entry name" value="Protein kinase-like (PK-like)"/>
    <property type="match status" value="1"/>
</dbReference>
<dbReference type="NCBIfam" id="TIGR01640">
    <property type="entry name" value="F_box_assoc_1"/>
    <property type="match status" value="1"/>
</dbReference>
<feature type="region of interest" description="Disordered" evidence="1">
    <location>
        <begin position="544"/>
        <end position="566"/>
    </location>
</feature>
<dbReference type="GO" id="GO:0004672">
    <property type="term" value="F:protein kinase activity"/>
    <property type="evidence" value="ECO:0007669"/>
    <property type="project" value="InterPro"/>
</dbReference>
<dbReference type="PANTHER" id="PTHR48008:SF2">
    <property type="entry name" value="PROBABLY INACTIVE LEUCINE-RICH REPEAT RECEPTOR-LIKE PROTEIN KINASE IMK2"/>
    <property type="match status" value="1"/>
</dbReference>
<gene>
    <name evidence="3" type="ORF">CQW23_17904</name>
</gene>
<dbReference type="InterPro" id="IPR011009">
    <property type="entry name" value="Kinase-like_dom_sf"/>
</dbReference>
<dbReference type="Proteomes" id="UP000224567">
    <property type="component" value="Unassembled WGS sequence"/>
</dbReference>
<accession>A0A2G2WFD4</accession>
<dbReference type="Pfam" id="PF08268">
    <property type="entry name" value="FBA_3"/>
    <property type="match status" value="1"/>
</dbReference>
<keyword evidence="4" id="KW-1185">Reference proteome</keyword>
<dbReference type="GO" id="GO:0005524">
    <property type="term" value="F:ATP binding"/>
    <property type="evidence" value="ECO:0007669"/>
    <property type="project" value="InterPro"/>
</dbReference>
<reference evidence="3 4" key="1">
    <citation type="journal article" date="2017" name="Genome Biol.">
        <title>New reference genome sequences of hot pepper reveal the massive evolution of plant disease-resistance genes by retroduplication.</title>
        <authorList>
            <person name="Kim S."/>
            <person name="Park J."/>
            <person name="Yeom S.I."/>
            <person name="Kim Y.M."/>
            <person name="Seo E."/>
            <person name="Kim K.T."/>
            <person name="Kim M.S."/>
            <person name="Lee J.M."/>
            <person name="Cheong K."/>
            <person name="Shin H.S."/>
            <person name="Kim S.B."/>
            <person name="Han K."/>
            <person name="Lee J."/>
            <person name="Park M."/>
            <person name="Lee H.A."/>
            <person name="Lee H.Y."/>
            <person name="Lee Y."/>
            <person name="Oh S."/>
            <person name="Lee J.H."/>
            <person name="Choi E."/>
            <person name="Choi E."/>
            <person name="Lee S.E."/>
            <person name="Jeon J."/>
            <person name="Kim H."/>
            <person name="Choi G."/>
            <person name="Song H."/>
            <person name="Lee J."/>
            <person name="Lee S.C."/>
            <person name="Kwon J.K."/>
            <person name="Lee H.Y."/>
            <person name="Koo N."/>
            <person name="Hong Y."/>
            <person name="Kim R.W."/>
            <person name="Kang W.H."/>
            <person name="Huh J.H."/>
            <person name="Kang B.C."/>
            <person name="Yang T.J."/>
            <person name="Lee Y.H."/>
            <person name="Bennetzen J.L."/>
            <person name="Choi D."/>
        </authorList>
    </citation>
    <scope>NUCLEOTIDE SEQUENCE [LARGE SCALE GENOMIC DNA]</scope>
    <source>
        <strain evidence="4">cv. PBC81</strain>
    </source>
</reference>
<dbReference type="InterPro" id="IPR052451">
    <property type="entry name" value="Ser/Thr_kinase-like"/>
</dbReference>
<dbReference type="EMBL" id="MLFT02000007">
    <property type="protein sequence ID" value="PHT43879.1"/>
    <property type="molecule type" value="Genomic_DNA"/>
</dbReference>
<sequence>MRGVETFGKKGKLSPRYVGPYKILSRVGKVAYEVELPSELSSVHPIFHVSMLRKHISDAVVVDFSVSADIQENLSFDEIPVEILYFNVRRLRNKEVPLVKVLWRNQSVEGATWEALADIRSKYPHLFSANYDQAEARGPETTIDWPTRMRIAIGITKGICFLRTKQNIIYGNLTSSDTLLDEQNNPKIADVRLSRLMITAGNINVIATAGTLGYRAPEHSKIKNASTKTDVYSLGVIILELLTGKSPSEATDGLDLPQWVDFIVKEEWINEVFDVELMRDAPNTGDEFLNTLKWFCTVLISHQLLGQKLRNPEFTKYHLSLSANNNKDYTNHSVMLRKAQPELNLKECPIMEETNLDYHMKNSDIACVIEGSVNGMICFVTEAKELFLWNPAIRKYKKLPDFRTKLKDDGQCTFDFGYDDIHDDYKVACIFTITRYPCNFQEINIYCLKDDSWRTIHCSGRVTRLIGSGKFVNGKLYWAASIDIKSRWGITSFDFSNEKWKKVEQPYCGEEDKFLVLRVLESNLSMIYNNSTTQVDVWTMKRRPNSSKIHKRRAKSNKKNGDQQRLQSTRDDLISDYFKLGQKF</sequence>
<dbReference type="SMART" id="SM00220">
    <property type="entry name" value="S_TKc"/>
    <property type="match status" value="1"/>
</dbReference>
<evidence type="ECO:0000313" key="4">
    <source>
        <dbReference type="Proteomes" id="UP000224567"/>
    </source>
</evidence>